<keyword evidence="2" id="KW-1185">Reference proteome</keyword>
<accession>A0A6S7B2H0</accession>
<proteinExistence type="predicted"/>
<protein>
    <submittedName>
        <fullName evidence="1">Uncharacterized protein</fullName>
    </submittedName>
</protein>
<dbReference type="EMBL" id="CADIKM010000007">
    <property type="protein sequence ID" value="CAB3785688.1"/>
    <property type="molecule type" value="Genomic_DNA"/>
</dbReference>
<sequence length="31" mass="3584">MEKLRLGCANLDSHVAKWRYAPDPVKSVRKD</sequence>
<dbReference type="AlphaFoldDB" id="A0A6S7B2H0"/>
<name>A0A6S7B2H0_9BURK</name>
<gene>
    <name evidence="1" type="ORF">LMG28138_02038</name>
</gene>
<evidence type="ECO:0000313" key="1">
    <source>
        <dbReference type="EMBL" id="CAB3785688.1"/>
    </source>
</evidence>
<evidence type="ECO:0000313" key="2">
    <source>
        <dbReference type="Proteomes" id="UP000494115"/>
    </source>
</evidence>
<reference evidence="1 2" key="1">
    <citation type="submission" date="2020-04" db="EMBL/GenBank/DDBJ databases">
        <authorList>
            <person name="De Canck E."/>
        </authorList>
    </citation>
    <scope>NUCLEOTIDE SEQUENCE [LARGE SCALE GENOMIC DNA]</scope>
    <source>
        <strain evidence="1 2">LMG 28138</strain>
    </source>
</reference>
<organism evidence="1 2">
    <name type="scientific">Pararobbsia alpina</name>
    <dbReference type="NCBI Taxonomy" id="621374"/>
    <lineage>
        <taxon>Bacteria</taxon>
        <taxon>Pseudomonadati</taxon>
        <taxon>Pseudomonadota</taxon>
        <taxon>Betaproteobacteria</taxon>
        <taxon>Burkholderiales</taxon>
        <taxon>Burkholderiaceae</taxon>
        <taxon>Pararobbsia</taxon>
    </lineage>
</organism>
<dbReference type="Proteomes" id="UP000494115">
    <property type="component" value="Unassembled WGS sequence"/>
</dbReference>